<organism evidence="1 2">
    <name type="scientific">Mycena venus</name>
    <dbReference type="NCBI Taxonomy" id="2733690"/>
    <lineage>
        <taxon>Eukaryota</taxon>
        <taxon>Fungi</taxon>
        <taxon>Dikarya</taxon>
        <taxon>Basidiomycota</taxon>
        <taxon>Agaricomycotina</taxon>
        <taxon>Agaricomycetes</taxon>
        <taxon>Agaricomycetidae</taxon>
        <taxon>Agaricales</taxon>
        <taxon>Marasmiineae</taxon>
        <taxon>Mycenaceae</taxon>
        <taxon>Mycena</taxon>
    </lineage>
</organism>
<evidence type="ECO:0008006" key="3">
    <source>
        <dbReference type="Google" id="ProtNLM"/>
    </source>
</evidence>
<evidence type="ECO:0000313" key="1">
    <source>
        <dbReference type="EMBL" id="KAF7347223.1"/>
    </source>
</evidence>
<dbReference type="Gene3D" id="3.80.10.10">
    <property type="entry name" value="Ribonuclease Inhibitor"/>
    <property type="match status" value="1"/>
</dbReference>
<dbReference type="InterPro" id="IPR036047">
    <property type="entry name" value="F-box-like_dom_sf"/>
</dbReference>
<sequence length="498" mass="56624">MPNIGLLVSDILTEIMSHLPSAIGQKFAIAQVSRFWRNVALDNHLFWSSFSGGPSKADCYRVPFVLERSGSAILHIQFSFTSGDVTNWHADAMKALIPYVSRIETLKMEFWVYSNHSVSPNTVEALLNSNLDFSALQTLRLEGPEYGRRPPLLLKAPRLRTLDIERFYPKNLGALLSPCLESIRLYKVGATLDTLLDIFDRCPRAWRVVLDSEEGYGSYDSRYSDDYFEAFTRRRPLAPALRELELRTANPDLGRVLKAAFPDVVLPTLTGCLYNSDIDVLSRALLPGLGPLVFFEIFDSQQHELRDAGGHVRRLQCWNEDSSFEADWVWEFLCTHYDLHRTVREIRISQWGDYAEMFERFPPQLPDGIILAFAASWDMPVGYPVSPEDEEDKAYMTKTMRIPGLAKVEFPGDCPQLLLKSVLDVLAHIEPPAARKVEVCIHGRKLLMADTEKDAFDVLQTTLVSRNCWTICSQCMSHCAHGMNIFCGSDYFQKHLQE</sequence>
<gene>
    <name evidence="1" type="ORF">MVEN_01477200</name>
</gene>
<reference evidence="1" key="1">
    <citation type="submission" date="2020-05" db="EMBL/GenBank/DDBJ databases">
        <title>Mycena genomes resolve the evolution of fungal bioluminescence.</title>
        <authorList>
            <person name="Tsai I.J."/>
        </authorList>
    </citation>
    <scope>NUCLEOTIDE SEQUENCE</scope>
    <source>
        <strain evidence="1">CCC161011</strain>
    </source>
</reference>
<dbReference type="SUPFAM" id="SSF81383">
    <property type="entry name" value="F-box domain"/>
    <property type="match status" value="1"/>
</dbReference>
<accession>A0A8H6XSF6</accession>
<keyword evidence="2" id="KW-1185">Reference proteome</keyword>
<protein>
    <recommendedName>
        <fullName evidence="3">F-box domain-containing protein</fullName>
    </recommendedName>
</protein>
<proteinExistence type="predicted"/>
<evidence type="ECO:0000313" key="2">
    <source>
        <dbReference type="Proteomes" id="UP000620124"/>
    </source>
</evidence>
<name>A0A8H6XSF6_9AGAR</name>
<comment type="caution">
    <text evidence="1">The sequence shown here is derived from an EMBL/GenBank/DDBJ whole genome shotgun (WGS) entry which is preliminary data.</text>
</comment>
<dbReference type="InterPro" id="IPR032675">
    <property type="entry name" value="LRR_dom_sf"/>
</dbReference>
<dbReference type="Proteomes" id="UP000620124">
    <property type="component" value="Unassembled WGS sequence"/>
</dbReference>
<dbReference type="AlphaFoldDB" id="A0A8H6XSF6"/>
<dbReference type="EMBL" id="JACAZI010000012">
    <property type="protein sequence ID" value="KAF7347223.1"/>
    <property type="molecule type" value="Genomic_DNA"/>
</dbReference>
<dbReference type="OrthoDB" id="2995388at2759"/>